<dbReference type="InterPro" id="IPR006379">
    <property type="entry name" value="HAD-SF_hydro_IIB"/>
</dbReference>
<dbReference type="SFLD" id="SFLDS00003">
    <property type="entry name" value="Haloacid_Dehalogenase"/>
    <property type="match status" value="1"/>
</dbReference>
<evidence type="ECO:0000313" key="2">
    <source>
        <dbReference type="Proteomes" id="UP000563898"/>
    </source>
</evidence>
<comment type="caution">
    <text evidence="1">The sequence shown here is derived from an EMBL/GenBank/DDBJ whole genome shotgun (WGS) entry which is preliminary data.</text>
</comment>
<dbReference type="InterPro" id="IPR000150">
    <property type="entry name" value="Cof"/>
</dbReference>
<dbReference type="PANTHER" id="PTHR10000:SF53">
    <property type="entry name" value="5-AMINO-6-(5-PHOSPHO-D-RIBITYLAMINO)URACIL PHOSPHATASE YBJI-RELATED"/>
    <property type="match status" value="1"/>
</dbReference>
<proteinExistence type="predicted"/>
<dbReference type="CDD" id="cd07518">
    <property type="entry name" value="HAD_YbiV-Like"/>
    <property type="match status" value="1"/>
</dbReference>
<accession>A0A846WVU3</accession>
<name>A0A846WVU3_9ACTN</name>
<sequence>MTGDDMASPERVTTNLPPVPTDLRLVVTDMDGTLLDEHKRIPESLWPLLTDLDRRGIVFSPASGRQAATLLDQLGHALPELVVIAENGAVVARGSEKLSVTPLDASAVREVLDAAQELATAGIDLGVVLCGPDTAFVERSDDPFLAQVRPYYHSHEIVEDLRRVDGPFVKVAVYDFVDVEKDTAPRMTSLEGAMQVVVSGRNWVDVMAPGVDKAVAVRAVQQRLGITPAQTMVFGDYLNDLAMLGTAEYSYAMANAHPEILSAAAYLAPSNAENGVVRTVRAAIGLPDLR</sequence>
<dbReference type="InterPro" id="IPR036412">
    <property type="entry name" value="HAD-like_sf"/>
</dbReference>
<dbReference type="AlphaFoldDB" id="A0A846WVU3"/>
<dbReference type="InterPro" id="IPR023214">
    <property type="entry name" value="HAD_sf"/>
</dbReference>
<dbReference type="GO" id="GO:0016791">
    <property type="term" value="F:phosphatase activity"/>
    <property type="evidence" value="ECO:0007669"/>
    <property type="project" value="TreeGrafter"/>
</dbReference>
<protein>
    <submittedName>
        <fullName evidence="1">HAD family hydrolase</fullName>
    </submittedName>
</protein>
<dbReference type="GO" id="GO:0000287">
    <property type="term" value="F:magnesium ion binding"/>
    <property type="evidence" value="ECO:0007669"/>
    <property type="project" value="TreeGrafter"/>
</dbReference>
<dbReference type="Proteomes" id="UP000563898">
    <property type="component" value="Unassembled WGS sequence"/>
</dbReference>
<evidence type="ECO:0000313" key="1">
    <source>
        <dbReference type="EMBL" id="NKY05167.1"/>
    </source>
</evidence>
<dbReference type="Gene3D" id="3.30.1240.10">
    <property type="match status" value="1"/>
</dbReference>
<organism evidence="1 2">
    <name type="scientific">Gordonia polyisoprenivorans</name>
    <dbReference type="NCBI Taxonomy" id="84595"/>
    <lineage>
        <taxon>Bacteria</taxon>
        <taxon>Bacillati</taxon>
        <taxon>Actinomycetota</taxon>
        <taxon>Actinomycetes</taxon>
        <taxon>Mycobacteriales</taxon>
        <taxon>Gordoniaceae</taxon>
        <taxon>Gordonia</taxon>
    </lineage>
</organism>
<dbReference type="Pfam" id="PF08282">
    <property type="entry name" value="Hydrolase_3"/>
    <property type="match status" value="1"/>
</dbReference>
<keyword evidence="1" id="KW-0378">Hydrolase</keyword>
<dbReference type="SUPFAM" id="SSF56784">
    <property type="entry name" value="HAD-like"/>
    <property type="match status" value="1"/>
</dbReference>
<dbReference type="SFLD" id="SFLDG01140">
    <property type="entry name" value="C2.B:_Phosphomannomutase_and_P"/>
    <property type="match status" value="1"/>
</dbReference>
<dbReference type="NCBIfam" id="TIGR01484">
    <property type="entry name" value="HAD-SF-IIB"/>
    <property type="match status" value="1"/>
</dbReference>
<gene>
    <name evidence="1" type="ORF">HGA05_26785</name>
</gene>
<dbReference type="Gene3D" id="3.40.50.1000">
    <property type="entry name" value="HAD superfamily/HAD-like"/>
    <property type="match status" value="1"/>
</dbReference>
<dbReference type="GO" id="GO:0005829">
    <property type="term" value="C:cytosol"/>
    <property type="evidence" value="ECO:0007669"/>
    <property type="project" value="TreeGrafter"/>
</dbReference>
<reference evidence="1 2" key="1">
    <citation type="submission" date="2020-04" db="EMBL/GenBank/DDBJ databases">
        <title>MicrobeNet Type strains.</title>
        <authorList>
            <person name="Nicholson A.C."/>
        </authorList>
    </citation>
    <scope>NUCLEOTIDE SEQUENCE [LARGE SCALE GENOMIC DNA]</scope>
    <source>
        <strain evidence="1 2">ATCC BAA-14</strain>
    </source>
</reference>
<dbReference type="RefSeq" id="WP_035728902.1">
    <property type="nucleotide sequence ID" value="NZ_JAAXPC010000029.1"/>
</dbReference>
<dbReference type="EMBL" id="JAAXPC010000029">
    <property type="protein sequence ID" value="NKY05167.1"/>
    <property type="molecule type" value="Genomic_DNA"/>
</dbReference>
<dbReference type="NCBIfam" id="TIGR00099">
    <property type="entry name" value="Cof-subfamily"/>
    <property type="match status" value="1"/>
</dbReference>
<dbReference type="PANTHER" id="PTHR10000">
    <property type="entry name" value="PHOSPHOSERINE PHOSPHATASE"/>
    <property type="match status" value="1"/>
</dbReference>